<protein>
    <submittedName>
        <fullName evidence="2">Predicted nucleic acid-binding protein, contains PIN domain</fullName>
    </submittedName>
</protein>
<accession>A0A521EGD0</accession>
<sequence length="139" mass="15816">MKVLFDTNVLLDVFLERTPFFEASSQVVGLAETSEIEGWICGTTVTTIFYLLEKGLSREKAEKNIRKMLKIFHISSINRVVLEEAVDSDFKDYEDAVLYQSGVHANLEVIVTRNQKDFKESALPVYSPAEFLIAYDILT</sequence>
<evidence type="ECO:0000313" key="3">
    <source>
        <dbReference type="Proteomes" id="UP000317593"/>
    </source>
</evidence>
<dbReference type="CDD" id="cd09854">
    <property type="entry name" value="PIN_VapC-like"/>
    <property type="match status" value="1"/>
</dbReference>
<reference evidence="2 3" key="1">
    <citation type="submission" date="2017-05" db="EMBL/GenBank/DDBJ databases">
        <authorList>
            <person name="Varghese N."/>
            <person name="Submissions S."/>
        </authorList>
    </citation>
    <scope>NUCLEOTIDE SEQUENCE [LARGE SCALE GENOMIC DNA]</scope>
    <source>
        <strain evidence="2 3">DSM 21194</strain>
    </source>
</reference>
<dbReference type="RefSeq" id="WP_142715532.1">
    <property type="nucleotide sequence ID" value="NZ_FXTH01000016.1"/>
</dbReference>
<dbReference type="AlphaFoldDB" id="A0A521EGD0"/>
<keyword evidence="3" id="KW-1185">Reference proteome</keyword>
<dbReference type="SUPFAM" id="SSF88723">
    <property type="entry name" value="PIN domain-like"/>
    <property type="match status" value="1"/>
</dbReference>
<dbReference type="Gene3D" id="3.40.50.1010">
    <property type="entry name" value="5'-nuclease"/>
    <property type="match status" value="1"/>
</dbReference>
<name>A0A521EGD0_9BACT</name>
<evidence type="ECO:0000259" key="1">
    <source>
        <dbReference type="Pfam" id="PF13470"/>
    </source>
</evidence>
<proteinExistence type="predicted"/>
<dbReference type="Proteomes" id="UP000317593">
    <property type="component" value="Unassembled WGS sequence"/>
</dbReference>
<dbReference type="InterPro" id="IPR002716">
    <property type="entry name" value="PIN_dom"/>
</dbReference>
<dbReference type="OrthoDB" id="1148871at2"/>
<gene>
    <name evidence="2" type="ORF">SAMN06265218_11642</name>
</gene>
<organism evidence="2 3">
    <name type="scientific">Fodinibius sediminis</name>
    <dbReference type="NCBI Taxonomy" id="1214077"/>
    <lineage>
        <taxon>Bacteria</taxon>
        <taxon>Pseudomonadati</taxon>
        <taxon>Balneolota</taxon>
        <taxon>Balneolia</taxon>
        <taxon>Balneolales</taxon>
        <taxon>Balneolaceae</taxon>
        <taxon>Fodinibius</taxon>
    </lineage>
</organism>
<feature type="domain" description="PIN" evidence="1">
    <location>
        <begin position="2"/>
        <end position="116"/>
    </location>
</feature>
<dbReference type="Pfam" id="PF13470">
    <property type="entry name" value="PIN_3"/>
    <property type="match status" value="1"/>
</dbReference>
<dbReference type="EMBL" id="FXTH01000016">
    <property type="protein sequence ID" value="SMO82977.1"/>
    <property type="molecule type" value="Genomic_DNA"/>
</dbReference>
<dbReference type="InterPro" id="IPR029060">
    <property type="entry name" value="PIN-like_dom_sf"/>
</dbReference>
<evidence type="ECO:0000313" key="2">
    <source>
        <dbReference type="EMBL" id="SMO82977.1"/>
    </source>
</evidence>